<evidence type="ECO:0000313" key="3">
    <source>
        <dbReference type="Proteomes" id="UP000536275"/>
    </source>
</evidence>
<dbReference type="GO" id="GO:0016301">
    <property type="term" value="F:kinase activity"/>
    <property type="evidence" value="ECO:0007669"/>
    <property type="project" value="UniProtKB-KW"/>
</dbReference>
<proteinExistence type="predicted"/>
<evidence type="ECO:0000256" key="1">
    <source>
        <dbReference type="SAM" id="MobiDB-lite"/>
    </source>
</evidence>
<keyword evidence="2" id="KW-0418">Kinase</keyword>
<dbReference type="AlphaFoldDB" id="A0A8H6C4T8"/>
<organism evidence="2 3">
    <name type="scientific">Candida albicans</name>
    <name type="common">Yeast</name>
    <dbReference type="NCBI Taxonomy" id="5476"/>
    <lineage>
        <taxon>Eukaryota</taxon>
        <taxon>Fungi</taxon>
        <taxon>Dikarya</taxon>
        <taxon>Ascomycota</taxon>
        <taxon>Saccharomycotina</taxon>
        <taxon>Pichiomycetes</taxon>
        <taxon>Debaryomycetaceae</taxon>
        <taxon>Candida/Lodderomyces clade</taxon>
        <taxon>Candida</taxon>
    </lineage>
</organism>
<gene>
    <name evidence="2" type="ORF">FOB64_001060</name>
</gene>
<dbReference type="EMBL" id="JABWAD010000016">
    <property type="protein sequence ID" value="KAF6071312.1"/>
    <property type="molecule type" value="Genomic_DNA"/>
</dbReference>
<evidence type="ECO:0000313" key="2">
    <source>
        <dbReference type="EMBL" id="KAF6071312.1"/>
    </source>
</evidence>
<feature type="region of interest" description="Disordered" evidence="1">
    <location>
        <begin position="1"/>
        <end position="20"/>
    </location>
</feature>
<sequence length="75" mass="9100">MNKSNGTKDQDQEIGTNDEEDNDEKFLITCNIYDLDLKSKMKYKHWLKVENDLQEIYNSSNPNWRYCIKYDQIHH</sequence>
<reference evidence="2 3" key="1">
    <citation type="submission" date="2020-03" db="EMBL/GenBank/DDBJ databases">
        <title>FDA dAtabase for Regulatory Grade micrObial Sequences (FDA-ARGOS): Supporting development and validation of Infectious Disease Dx tests.</title>
        <authorList>
            <person name="Campos J."/>
            <person name="Goldberg B."/>
            <person name="Tallon L."/>
            <person name="Sadzewicz L."/>
            <person name="Vavikolanu K."/>
            <person name="Mehta A."/>
            <person name="Aluvathingal J."/>
            <person name="Nadendla S."/>
            <person name="Nandy P."/>
            <person name="Geyer C."/>
            <person name="Yan Y."/>
            <person name="Sichtig H."/>
        </authorList>
    </citation>
    <scope>NUCLEOTIDE SEQUENCE [LARGE SCALE GENOMIC DNA]</scope>
    <source>
        <strain evidence="2 3">FDAARGOS_656</strain>
    </source>
</reference>
<feature type="compositionally biased region" description="Basic and acidic residues" evidence="1">
    <location>
        <begin position="1"/>
        <end position="11"/>
    </location>
</feature>
<name>A0A8H6C4T8_CANAX</name>
<keyword evidence="2" id="KW-0808">Transferase</keyword>
<dbReference type="Proteomes" id="UP000536275">
    <property type="component" value="Unassembled WGS sequence"/>
</dbReference>
<protein>
    <submittedName>
        <fullName evidence="2">Inositol-pentakisphosphate 2-kinase family protein</fullName>
    </submittedName>
</protein>
<accession>A0A8H6C4T8</accession>
<comment type="caution">
    <text evidence="2">The sequence shown here is derived from an EMBL/GenBank/DDBJ whole genome shotgun (WGS) entry which is preliminary data.</text>
</comment>